<dbReference type="InterPro" id="IPR046335">
    <property type="entry name" value="LacI/GalR-like_sensor"/>
</dbReference>
<dbReference type="PROSITE" id="PS50932">
    <property type="entry name" value="HTH_LACI_2"/>
    <property type="match status" value="1"/>
</dbReference>
<dbReference type="PANTHER" id="PTHR30146">
    <property type="entry name" value="LACI-RELATED TRANSCRIPTIONAL REPRESSOR"/>
    <property type="match status" value="1"/>
</dbReference>
<dbReference type="AlphaFoldDB" id="A0A242UBS9"/>
<evidence type="ECO:0000256" key="3">
    <source>
        <dbReference type="ARBA" id="ARBA00023163"/>
    </source>
</evidence>
<protein>
    <submittedName>
        <fullName evidence="5">LacI family transcriptional regulator</fullName>
    </submittedName>
</protein>
<dbReference type="SUPFAM" id="SSF53822">
    <property type="entry name" value="Periplasmic binding protein-like I"/>
    <property type="match status" value="1"/>
</dbReference>
<dbReference type="SMART" id="SM00354">
    <property type="entry name" value="HTH_LACI"/>
    <property type="match status" value="1"/>
</dbReference>
<dbReference type="CDD" id="cd01392">
    <property type="entry name" value="HTH_LacI"/>
    <property type="match status" value="1"/>
</dbReference>
<proteinExistence type="predicted"/>
<feature type="domain" description="HTH lacI-type" evidence="4">
    <location>
        <begin position="2"/>
        <end position="57"/>
    </location>
</feature>
<dbReference type="InterPro" id="IPR010982">
    <property type="entry name" value="Lambda_DNA-bd_dom_sf"/>
</dbReference>
<comment type="caution">
    <text evidence="5">The sequence shown here is derived from an EMBL/GenBank/DDBJ whole genome shotgun (WGS) entry which is preliminary data.</text>
</comment>
<accession>A0A242UBS9</accession>
<dbReference type="PANTHER" id="PTHR30146:SF138">
    <property type="entry name" value="TRANSCRIPTIONAL REGULATORY PROTEIN"/>
    <property type="match status" value="1"/>
</dbReference>
<evidence type="ECO:0000313" key="6">
    <source>
        <dbReference type="Proteomes" id="UP000195162"/>
    </source>
</evidence>
<dbReference type="InterPro" id="IPR028082">
    <property type="entry name" value="Peripla_BP_I"/>
</dbReference>
<keyword evidence="3" id="KW-0804">Transcription</keyword>
<sequence>MVSMKDVAKECGVSQATVSYAYNGSPKVSKEMRELIFKTAEKIGYMGPDIRAKSLKSGRVGAIGLMVMDQLAYACTDPWVITLLQGISSVEELSDVALTLIPINNSRFKDGVGTNEYSLATRGLVDGLIISTLPDNHPVVKAIIRQKIPAVILDAPLVENINYIGIDDRNAAINQMEHILSLGHKNIGIIIERLIPDGFKGFIDEKRLKKSTEMISRERLYGYLEAAKKYGISFSDLHIYEAGGFNIKDGNIATSMLLKNTDITAIVAASDVMAIGSLNFANQHDINVPNNLSIIGFDDIPEASIYGLTTIQQPLLEKGAYAAKLLLELLNEENNLKIHKKIFETKLVIRSSTSVLNIN</sequence>
<dbReference type="Pfam" id="PF13377">
    <property type="entry name" value="Peripla_BP_3"/>
    <property type="match status" value="1"/>
</dbReference>
<keyword evidence="1" id="KW-0805">Transcription regulation</keyword>
<evidence type="ECO:0000259" key="4">
    <source>
        <dbReference type="PROSITE" id="PS50932"/>
    </source>
</evidence>
<gene>
    <name evidence="5" type="ORF">CAT59_03640</name>
</gene>
<name>A0A242UBS9_ACIPI</name>
<dbReference type="Proteomes" id="UP000195162">
    <property type="component" value="Unassembled WGS sequence"/>
</dbReference>
<organism evidence="5 6">
    <name type="scientific">Acinetobacter pittii</name>
    <name type="common">Acinetobacter genomosp. 3</name>
    <dbReference type="NCBI Taxonomy" id="48296"/>
    <lineage>
        <taxon>Bacteria</taxon>
        <taxon>Pseudomonadati</taxon>
        <taxon>Pseudomonadota</taxon>
        <taxon>Gammaproteobacteria</taxon>
        <taxon>Moraxellales</taxon>
        <taxon>Moraxellaceae</taxon>
        <taxon>Acinetobacter</taxon>
        <taxon>Acinetobacter calcoaceticus/baumannii complex</taxon>
    </lineage>
</organism>
<dbReference type="InterPro" id="IPR000843">
    <property type="entry name" value="HTH_LacI"/>
</dbReference>
<dbReference type="CDD" id="cd06279">
    <property type="entry name" value="PBP1_LacI-like"/>
    <property type="match status" value="1"/>
</dbReference>
<evidence type="ECO:0000313" key="5">
    <source>
        <dbReference type="EMBL" id="OTU30278.1"/>
    </source>
</evidence>
<dbReference type="SUPFAM" id="SSF47413">
    <property type="entry name" value="lambda repressor-like DNA-binding domains"/>
    <property type="match status" value="1"/>
</dbReference>
<dbReference type="RefSeq" id="WP_032055815.1">
    <property type="nucleotide sequence ID" value="NZ_JADVOL010000017.1"/>
</dbReference>
<keyword evidence="2" id="KW-0238">DNA-binding</keyword>
<dbReference type="GO" id="GO:0003700">
    <property type="term" value="F:DNA-binding transcription factor activity"/>
    <property type="evidence" value="ECO:0007669"/>
    <property type="project" value="TreeGrafter"/>
</dbReference>
<dbReference type="Gene3D" id="3.40.50.2300">
    <property type="match status" value="2"/>
</dbReference>
<reference evidence="5 6" key="1">
    <citation type="submission" date="2017-05" db="EMBL/GenBank/DDBJ databases">
        <authorList>
            <person name="Song R."/>
            <person name="Chenine A.L."/>
            <person name="Ruprecht R.M."/>
        </authorList>
    </citation>
    <scope>NUCLEOTIDE SEQUENCE [LARGE SCALE GENOMIC DNA]</scope>
    <source>
        <strain evidence="5 6">ARLG1955</strain>
    </source>
</reference>
<evidence type="ECO:0000256" key="1">
    <source>
        <dbReference type="ARBA" id="ARBA00023015"/>
    </source>
</evidence>
<evidence type="ECO:0000256" key="2">
    <source>
        <dbReference type="ARBA" id="ARBA00023125"/>
    </source>
</evidence>
<dbReference type="Gene3D" id="1.10.260.40">
    <property type="entry name" value="lambda repressor-like DNA-binding domains"/>
    <property type="match status" value="1"/>
</dbReference>
<dbReference type="EMBL" id="NGIR01000010">
    <property type="protein sequence ID" value="OTU30278.1"/>
    <property type="molecule type" value="Genomic_DNA"/>
</dbReference>
<dbReference type="Pfam" id="PF00356">
    <property type="entry name" value="LacI"/>
    <property type="match status" value="1"/>
</dbReference>
<dbReference type="GO" id="GO:0000976">
    <property type="term" value="F:transcription cis-regulatory region binding"/>
    <property type="evidence" value="ECO:0007669"/>
    <property type="project" value="TreeGrafter"/>
</dbReference>